<dbReference type="EMBL" id="BDIP01008351">
    <property type="protein sequence ID" value="GCA64725.1"/>
    <property type="molecule type" value="Genomic_DNA"/>
</dbReference>
<dbReference type="AlphaFoldDB" id="A0A391NU73"/>
<dbReference type="Proteomes" id="UP000265618">
    <property type="component" value="Unassembled WGS sequence"/>
</dbReference>
<reference evidence="1 2" key="1">
    <citation type="journal article" date="2018" name="PLoS ONE">
        <title>The draft genome of Kipferlia bialata reveals reductive genome evolution in fornicate parasites.</title>
        <authorList>
            <person name="Tanifuji G."/>
            <person name="Takabayashi S."/>
            <person name="Kume K."/>
            <person name="Takagi M."/>
            <person name="Nakayama T."/>
            <person name="Kamikawa R."/>
            <person name="Inagaki Y."/>
            <person name="Hashimoto T."/>
        </authorList>
    </citation>
    <scope>NUCLEOTIDE SEQUENCE [LARGE SCALE GENOMIC DNA]</scope>
    <source>
        <strain evidence="1">NY0173</strain>
    </source>
</reference>
<name>A0A391NU73_9EUKA</name>
<proteinExistence type="predicted"/>
<feature type="non-terminal residue" evidence="1">
    <location>
        <position position="96"/>
    </location>
</feature>
<feature type="non-terminal residue" evidence="1">
    <location>
        <position position="1"/>
    </location>
</feature>
<organism evidence="1 2">
    <name type="scientific">Kipferlia bialata</name>
    <dbReference type="NCBI Taxonomy" id="797122"/>
    <lineage>
        <taxon>Eukaryota</taxon>
        <taxon>Metamonada</taxon>
        <taxon>Carpediemonas-like organisms</taxon>
        <taxon>Kipferlia</taxon>
    </lineage>
</organism>
<accession>A0A391NU73</accession>
<keyword evidence="2" id="KW-1185">Reference proteome</keyword>
<comment type="caution">
    <text evidence="1">The sequence shown here is derived from an EMBL/GenBank/DDBJ whole genome shotgun (WGS) entry which is preliminary data.</text>
</comment>
<evidence type="ECO:0000313" key="2">
    <source>
        <dbReference type="Proteomes" id="UP000265618"/>
    </source>
</evidence>
<protein>
    <submittedName>
        <fullName evidence="1">Uncharacterized protein</fullName>
    </submittedName>
</protein>
<gene>
    <name evidence="1" type="ORF">KIPB_015207</name>
</gene>
<sequence length="96" mass="10665">FSADPTAYCRTVLCMGTLRLQVHCLKNLMDGTEITLSPDLCWAKPDSDLFKAMVLLGVVQPSPSTPFCQYDLSNPDHVAQLLQPVPATYQYMTTQL</sequence>
<evidence type="ECO:0000313" key="1">
    <source>
        <dbReference type="EMBL" id="GCA64725.1"/>
    </source>
</evidence>